<organism evidence="2 3">
    <name type="scientific">Trichogramma brassicae</name>
    <dbReference type="NCBI Taxonomy" id="86971"/>
    <lineage>
        <taxon>Eukaryota</taxon>
        <taxon>Metazoa</taxon>
        <taxon>Ecdysozoa</taxon>
        <taxon>Arthropoda</taxon>
        <taxon>Hexapoda</taxon>
        <taxon>Insecta</taxon>
        <taxon>Pterygota</taxon>
        <taxon>Neoptera</taxon>
        <taxon>Endopterygota</taxon>
        <taxon>Hymenoptera</taxon>
        <taxon>Apocrita</taxon>
        <taxon>Proctotrupomorpha</taxon>
        <taxon>Chalcidoidea</taxon>
        <taxon>Trichogrammatidae</taxon>
        <taxon>Trichogramma</taxon>
    </lineage>
</organism>
<evidence type="ECO:0000313" key="3">
    <source>
        <dbReference type="Proteomes" id="UP000479190"/>
    </source>
</evidence>
<reference evidence="2 3" key="1">
    <citation type="submission" date="2020-02" db="EMBL/GenBank/DDBJ databases">
        <authorList>
            <person name="Ferguson B K."/>
        </authorList>
    </citation>
    <scope>NUCLEOTIDE SEQUENCE [LARGE SCALE GENOMIC DNA]</scope>
</reference>
<keyword evidence="3" id="KW-1185">Reference proteome</keyword>
<gene>
    <name evidence="2" type="ORF">TBRA_LOCUS1725</name>
</gene>
<evidence type="ECO:0000313" key="2">
    <source>
        <dbReference type="EMBL" id="CAB0029697.1"/>
    </source>
</evidence>
<name>A0A6H5HVQ8_9HYME</name>
<protein>
    <submittedName>
        <fullName evidence="2">Uncharacterized protein</fullName>
    </submittedName>
</protein>
<proteinExistence type="predicted"/>
<dbReference type="AlphaFoldDB" id="A0A6H5HVQ8"/>
<evidence type="ECO:0000256" key="1">
    <source>
        <dbReference type="SAM" id="MobiDB-lite"/>
    </source>
</evidence>
<dbReference type="EMBL" id="CADCXV010000336">
    <property type="protein sequence ID" value="CAB0029697.1"/>
    <property type="molecule type" value="Genomic_DNA"/>
</dbReference>
<sequence length="596" mass="67270">MRAVVRREPQRAPEIRAPAAIPTIAAAVQLYECRELSNCSTQCVYRGIASSSSLSAPDSARGPRPTARLAAVRWPPRAYSYYIYFIYICNMLYMKRDVQAAQRSTQRFDARRSNIARELCYVAAEEDLPCRRELDSIDLSCGRGTNYAAAAIDRQARLATLLLLPRSDDRSSLRLGSDIRRSLARDIATIAVVQDKNKRKHSVDNYSGGTRYVLLVLYMRKWRCSTPSNATRARVECTVIVARLCSLASAATSTNYYTQKRLYTGPIRILELLAQCGMQLGCIYSRELRPIAYGMRRWRCRRHCYIGTRIDASANGHSRGVHIYTLQCRRDFNGSKSEDIARDREHINYTQLADCSSHSRTLYTAYVFLYESVHSLFFHPRARNKSAILVFSRTTSRGVPTHCTYIAAVDARRRRAPGECEKVPLARANRAAKSAISYTARDSYYTTRGSRPTTLARWLEIVAQLEDHSGASKAKILVSRGVIQLKRGSGNILRASQRALDEDESCGACGLVQRRGRGIHSARRGTYASPTPTPPPRRGARAGGKRTELRAVVRACALSLSRSIFLCSHAHSLFRRRRHRDSRRMLLMLLLHRCVF</sequence>
<feature type="region of interest" description="Disordered" evidence="1">
    <location>
        <begin position="520"/>
        <end position="546"/>
    </location>
</feature>
<accession>A0A6H5HVQ8</accession>
<dbReference type="Proteomes" id="UP000479190">
    <property type="component" value="Unassembled WGS sequence"/>
</dbReference>